<keyword evidence="2" id="KW-1185">Reference proteome</keyword>
<dbReference type="EMBL" id="JANHOG010001145">
    <property type="protein sequence ID" value="KAJ3542933.1"/>
    <property type="molecule type" value="Genomic_DNA"/>
</dbReference>
<organism evidence="1 2">
    <name type="scientific">Phlebia brevispora</name>
    <dbReference type="NCBI Taxonomy" id="194682"/>
    <lineage>
        <taxon>Eukaryota</taxon>
        <taxon>Fungi</taxon>
        <taxon>Dikarya</taxon>
        <taxon>Basidiomycota</taxon>
        <taxon>Agaricomycotina</taxon>
        <taxon>Agaricomycetes</taxon>
        <taxon>Polyporales</taxon>
        <taxon>Meruliaceae</taxon>
        <taxon>Phlebia</taxon>
    </lineage>
</organism>
<sequence>MNGSPVRKRARIAEDDDEPHTQLSPPDDELADNSWSTDDAWSLEDNERLSDRNEEESALADGHTLMGLETELSERPNDLDAAHERILTLVHLLHESEQREREVRTELYHKEQQYIHVRRSLIVARQAFTDLRFYLDRGWDSIVGFDPRDARLKVGRSDDDDGSFHVDQDC</sequence>
<evidence type="ECO:0000313" key="2">
    <source>
        <dbReference type="Proteomes" id="UP001148662"/>
    </source>
</evidence>
<dbReference type="Proteomes" id="UP001148662">
    <property type="component" value="Unassembled WGS sequence"/>
</dbReference>
<proteinExistence type="predicted"/>
<accession>A0ACC1SMV6</accession>
<name>A0ACC1SMV6_9APHY</name>
<evidence type="ECO:0000313" key="1">
    <source>
        <dbReference type="EMBL" id="KAJ3542933.1"/>
    </source>
</evidence>
<protein>
    <submittedName>
        <fullName evidence="1">Uncharacterized protein</fullName>
    </submittedName>
</protein>
<gene>
    <name evidence="1" type="ORF">NM688_g5920</name>
</gene>
<reference evidence="1" key="1">
    <citation type="submission" date="2022-07" db="EMBL/GenBank/DDBJ databases">
        <title>Genome Sequence of Phlebia brevispora.</title>
        <authorList>
            <person name="Buettner E."/>
        </authorList>
    </citation>
    <scope>NUCLEOTIDE SEQUENCE</scope>
    <source>
        <strain evidence="1">MPL23</strain>
    </source>
</reference>
<comment type="caution">
    <text evidence="1">The sequence shown here is derived from an EMBL/GenBank/DDBJ whole genome shotgun (WGS) entry which is preliminary data.</text>
</comment>